<feature type="compositionally biased region" description="Basic and acidic residues" evidence="1">
    <location>
        <begin position="129"/>
        <end position="140"/>
    </location>
</feature>
<proteinExistence type="predicted"/>
<dbReference type="EMBL" id="BAABLW010000005">
    <property type="protein sequence ID" value="GAA4915814.1"/>
    <property type="molecule type" value="Genomic_DNA"/>
</dbReference>
<evidence type="ECO:0000256" key="1">
    <source>
        <dbReference type="SAM" id="MobiDB-lite"/>
    </source>
</evidence>
<feature type="compositionally biased region" description="Basic and acidic residues" evidence="1">
    <location>
        <begin position="164"/>
        <end position="176"/>
    </location>
</feature>
<name>A0ABP9FZI3_9MICC</name>
<accession>A0ABP9FZI3</accession>
<sequence>MTATLQKRAQDCDTPQELQALFDHIMNTTAEKVQSEWTPPAPPIPGTTYTPLALGLLKQNAQKEAQIAALEAAGFTDAHMDKMSGPRPAVTRTADEIEQWRATRERSARRKAEKARRRADKLEAAVKRDEEARGPFDHGHLNIPRGKRPGLSIDSAIDHAAALHEARRDAEHHESRANYWATWTPKDNS</sequence>
<feature type="region of interest" description="Disordered" evidence="1">
    <location>
        <begin position="164"/>
        <end position="189"/>
    </location>
</feature>
<dbReference type="Proteomes" id="UP001500368">
    <property type="component" value="Unassembled WGS sequence"/>
</dbReference>
<evidence type="ECO:0000313" key="2">
    <source>
        <dbReference type="EMBL" id="GAA4915814.1"/>
    </source>
</evidence>
<protein>
    <submittedName>
        <fullName evidence="2">Uncharacterized protein</fullName>
    </submittedName>
</protein>
<gene>
    <name evidence="2" type="ORF">GCM10025790_08560</name>
</gene>
<reference evidence="3" key="1">
    <citation type="journal article" date="2019" name="Int. J. Syst. Evol. Microbiol.">
        <title>The Global Catalogue of Microorganisms (GCM) 10K type strain sequencing project: providing services to taxonomists for standard genome sequencing and annotation.</title>
        <authorList>
            <consortium name="The Broad Institute Genomics Platform"/>
            <consortium name="The Broad Institute Genome Sequencing Center for Infectious Disease"/>
            <person name="Wu L."/>
            <person name="Ma J."/>
        </authorList>
    </citation>
    <scope>NUCLEOTIDE SEQUENCE [LARGE SCALE GENOMIC DNA]</scope>
    <source>
        <strain evidence="3">JCM 19129</strain>
    </source>
</reference>
<comment type="caution">
    <text evidence="2">The sequence shown here is derived from an EMBL/GenBank/DDBJ whole genome shotgun (WGS) entry which is preliminary data.</text>
</comment>
<organism evidence="2 3">
    <name type="scientific">Nesterenkonia rhizosphaerae</name>
    <dbReference type="NCBI Taxonomy" id="1348272"/>
    <lineage>
        <taxon>Bacteria</taxon>
        <taxon>Bacillati</taxon>
        <taxon>Actinomycetota</taxon>
        <taxon>Actinomycetes</taxon>
        <taxon>Micrococcales</taxon>
        <taxon>Micrococcaceae</taxon>
        <taxon>Nesterenkonia</taxon>
    </lineage>
</organism>
<feature type="region of interest" description="Disordered" evidence="1">
    <location>
        <begin position="129"/>
        <end position="152"/>
    </location>
</feature>
<dbReference type="RefSeq" id="WP_345476840.1">
    <property type="nucleotide sequence ID" value="NZ_BAABLW010000005.1"/>
</dbReference>
<evidence type="ECO:0000313" key="3">
    <source>
        <dbReference type="Proteomes" id="UP001500368"/>
    </source>
</evidence>
<keyword evidence="3" id="KW-1185">Reference proteome</keyword>